<feature type="transmembrane region" description="Helical" evidence="3">
    <location>
        <begin position="69"/>
        <end position="90"/>
    </location>
</feature>
<dbReference type="RefSeq" id="WP_212773296.1">
    <property type="nucleotide sequence ID" value="NZ_AP024601.1"/>
</dbReference>
<organism evidence="5 6">
    <name type="scientific">Polycladomyces abyssicola</name>
    <dbReference type="NCBI Taxonomy" id="1125966"/>
    <lineage>
        <taxon>Bacteria</taxon>
        <taxon>Bacillati</taxon>
        <taxon>Bacillota</taxon>
        <taxon>Bacilli</taxon>
        <taxon>Bacillales</taxon>
        <taxon>Thermoactinomycetaceae</taxon>
        <taxon>Polycladomyces</taxon>
    </lineage>
</organism>
<feature type="transmembrane region" description="Helical" evidence="3">
    <location>
        <begin position="187"/>
        <end position="208"/>
    </location>
</feature>
<gene>
    <name evidence="5" type="ORF">JIR001_28020</name>
</gene>
<dbReference type="InterPro" id="IPR000620">
    <property type="entry name" value="EamA_dom"/>
</dbReference>
<dbReference type="GO" id="GO:0016020">
    <property type="term" value="C:membrane"/>
    <property type="evidence" value="ECO:0007669"/>
    <property type="project" value="InterPro"/>
</dbReference>
<keyword evidence="3" id="KW-0472">Membrane</keyword>
<keyword evidence="3" id="KW-0812">Transmembrane</keyword>
<dbReference type="SUPFAM" id="SSF103481">
    <property type="entry name" value="Multidrug resistance efflux transporter EmrE"/>
    <property type="match status" value="2"/>
</dbReference>
<feature type="domain" description="EamA" evidence="4">
    <location>
        <begin position="3"/>
        <end position="141"/>
    </location>
</feature>
<feature type="transmembrane region" description="Helical" evidence="3">
    <location>
        <begin position="244"/>
        <end position="263"/>
    </location>
</feature>
<evidence type="ECO:0000313" key="6">
    <source>
        <dbReference type="Proteomes" id="UP000677436"/>
    </source>
</evidence>
<sequence length="303" mass="32479">MRIGMWGVVAAAVLWGTAGMTAKVLTTNYGTDPLTIGAFRLLFSAPVLLAATWQESVRTGSIGRLTSRSWLWLVLFGVGVAGYQACYFSAVGQTMVSTATLLTVCTAPLMVSVVASWWLKERWTSTTGWALVLGVIGTSMLIGLHSLQGLTEPRLWQGNLLALAAAACYGGYTLISKRLVGDVPPLLVIGVAFSIGAILSIPVLSWPVLPWQGWLLLVYLGWVPTAMAYVLFIHGMRYVTATSASIWSLAEPLTATLLAITLLGERLSFSGWLGAVILLCSMFLTAKKEAKSNDSTIADKMKT</sequence>
<feature type="transmembrane region" description="Helical" evidence="3">
    <location>
        <begin position="214"/>
        <end position="232"/>
    </location>
</feature>
<feature type="transmembrane region" description="Helical" evidence="3">
    <location>
        <begin position="156"/>
        <end position="175"/>
    </location>
</feature>
<protein>
    <submittedName>
        <fullName evidence="5">Membrane protein</fullName>
    </submittedName>
</protein>
<keyword evidence="6" id="KW-1185">Reference proteome</keyword>
<evidence type="ECO:0000313" key="5">
    <source>
        <dbReference type="EMBL" id="BCU83019.1"/>
    </source>
</evidence>
<dbReference type="PANTHER" id="PTHR22911">
    <property type="entry name" value="ACYL-MALONYL CONDENSING ENZYME-RELATED"/>
    <property type="match status" value="1"/>
</dbReference>
<dbReference type="Pfam" id="PF00892">
    <property type="entry name" value="EamA"/>
    <property type="match status" value="2"/>
</dbReference>
<dbReference type="AlphaFoldDB" id="A0A8D5UIV1"/>
<keyword evidence="3" id="KW-1133">Transmembrane helix</keyword>
<reference evidence="5" key="1">
    <citation type="journal article" date="2013" name="Int. J. Syst. Evol. Microbiol.">
        <title>Polycladomyces abyssicola gen. nov., sp. nov., a thermophilic filamentous bacterium isolated from hemipelagic sediment.</title>
        <authorList>
            <person name="Tsubouchi T."/>
            <person name="Shimane Y."/>
            <person name="Mori K."/>
            <person name="Usui K."/>
            <person name="Hiraki T."/>
            <person name="Tame A."/>
            <person name="Uematsu K."/>
            <person name="Maruyama T."/>
            <person name="Hatada Y."/>
        </authorList>
    </citation>
    <scope>NUCLEOTIDE SEQUENCE</scope>
    <source>
        <strain evidence="5">JIR-001</strain>
    </source>
</reference>
<comment type="subcellular location">
    <subcellularLocation>
        <location evidence="1">Endomembrane system</location>
        <topology evidence="1">Multi-pass membrane protein</topology>
    </subcellularLocation>
</comment>
<dbReference type="EMBL" id="AP024601">
    <property type="protein sequence ID" value="BCU83019.1"/>
    <property type="molecule type" value="Genomic_DNA"/>
</dbReference>
<accession>A0A8D5UIV1</accession>
<evidence type="ECO:0000256" key="1">
    <source>
        <dbReference type="ARBA" id="ARBA00004127"/>
    </source>
</evidence>
<reference evidence="5" key="2">
    <citation type="journal article" date="2021" name="Microbiol. Resour. Announc.">
        <title>Complete Genome Sequence of Polycladomyces abyssicola JIR-001T, Isolated from Hemipelagic Sediment in Deep Seawater.</title>
        <authorList>
            <person name="Tsubouchi T."/>
            <person name="Kaneko Y."/>
        </authorList>
    </citation>
    <scope>NUCLEOTIDE SEQUENCE</scope>
    <source>
        <strain evidence="5">JIR-001</strain>
    </source>
</reference>
<feature type="domain" description="EamA" evidence="4">
    <location>
        <begin position="158"/>
        <end position="285"/>
    </location>
</feature>
<feature type="transmembrane region" description="Helical" evidence="3">
    <location>
        <begin position="36"/>
        <end position="57"/>
    </location>
</feature>
<dbReference type="Proteomes" id="UP000677436">
    <property type="component" value="Chromosome"/>
</dbReference>
<dbReference type="PANTHER" id="PTHR22911:SF79">
    <property type="entry name" value="MOBA-LIKE NTP TRANSFERASE DOMAIN-CONTAINING PROTEIN"/>
    <property type="match status" value="1"/>
</dbReference>
<feature type="transmembrane region" description="Helical" evidence="3">
    <location>
        <begin position="96"/>
        <end position="119"/>
    </location>
</feature>
<evidence type="ECO:0000259" key="4">
    <source>
        <dbReference type="Pfam" id="PF00892"/>
    </source>
</evidence>
<feature type="transmembrane region" description="Helical" evidence="3">
    <location>
        <begin position="269"/>
        <end position="286"/>
    </location>
</feature>
<proteinExistence type="inferred from homology"/>
<dbReference type="KEGG" id="pabs:JIR001_28020"/>
<feature type="transmembrane region" description="Helical" evidence="3">
    <location>
        <begin position="126"/>
        <end position="144"/>
    </location>
</feature>
<name>A0A8D5UIV1_9BACL</name>
<dbReference type="InterPro" id="IPR037185">
    <property type="entry name" value="EmrE-like"/>
</dbReference>
<evidence type="ECO:0000256" key="3">
    <source>
        <dbReference type="SAM" id="Phobius"/>
    </source>
</evidence>
<comment type="similarity">
    <text evidence="2">Belongs to the EamA transporter family.</text>
</comment>
<evidence type="ECO:0000256" key="2">
    <source>
        <dbReference type="ARBA" id="ARBA00007362"/>
    </source>
</evidence>